<dbReference type="RefSeq" id="WP_377407767.1">
    <property type="nucleotide sequence ID" value="NZ_JBHSCY010000001.1"/>
</dbReference>
<evidence type="ECO:0000313" key="3">
    <source>
        <dbReference type="Proteomes" id="UP001595826"/>
    </source>
</evidence>
<dbReference type="Pfam" id="PF00581">
    <property type="entry name" value="Rhodanese"/>
    <property type="match status" value="1"/>
</dbReference>
<reference evidence="3" key="1">
    <citation type="journal article" date="2019" name="Int. J. Syst. Evol. Microbiol.">
        <title>The Global Catalogue of Microorganisms (GCM) 10K type strain sequencing project: providing services to taxonomists for standard genome sequencing and annotation.</title>
        <authorList>
            <consortium name="The Broad Institute Genomics Platform"/>
            <consortium name="The Broad Institute Genome Sequencing Center for Infectious Disease"/>
            <person name="Wu L."/>
            <person name="Ma J."/>
        </authorList>
    </citation>
    <scope>NUCLEOTIDE SEQUENCE [LARGE SCALE GENOMIC DNA]</scope>
    <source>
        <strain evidence="3">CECT 8655</strain>
    </source>
</reference>
<gene>
    <name evidence="2" type="ORF">ACFOWD_02270</name>
</gene>
<dbReference type="InterPro" id="IPR001763">
    <property type="entry name" value="Rhodanese-like_dom"/>
</dbReference>
<proteinExistence type="predicted"/>
<keyword evidence="3" id="KW-1185">Reference proteome</keyword>
<dbReference type="Proteomes" id="UP001595826">
    <property type="component" value="Unassembled WGS sequence"/>
</dbReference>
<protein>
    <submittedName>
        <fullName evidence="2">Rhodanese-like domain-containing protein</fullName>
    </submittedName>
</protein>
<dbReference type="InterPro" id="IPR036873">
    <property type="entry name" value="Rhodanese-like_dom_sf"/>
</dbReference>
<dbReference type="EMBL" id="JBHSCY010000001">
    <property type="protein sequence ID" value="MFC4267718.1"/>
    <property type="molecule type" value="Genomic_DNA"/>
</dbReference>
<dbReference type="InterPro" id="IPR050229">
    <property type="entry name" value="GlpE_sulfurtransferase"/>
</dbReference>
<comment type="caution">
    <text evidence="2">The sequence shown here is derived from an EMBL/GenBank/DDBJ whole genome shotgun (WGS) entry which is preliminary data.</text>
</comment>
<dbReference type="SMART" id="SM00450">
    <property type="entry name" value="RHOD"/>
    <property type="match status" value="1"/>
</dbReference>
<dbReference type="PANTHER" id="PTHR43031:SF1">
    <property type="entry name" value="PYRIDINE NUCLEOTIDE-DISULPHIDE OXIDOREDUCTASE"/>
    <property type="match status" value="1"/>
</dbReference>
<accession>A0ABV8R8I2</accession>
<dbReference type="SUPFAM" id="SSF52821">
    <property type="entry name" value="Rhodanese/Cell cycle control phosphatase"/>
    <property type="match status" value="1"/>
</dbReference>
<dbReference type="PANTHER" id="PTHR43031">
    <property type="entry name" value="FAD-DEPENDENT OXIDOREDUCTASE"/>
    <property type="match status" value="1"/>
</dbReference>
<dbReference type="CDD" id="cd00158">
    <property type="entry name" value="RHOD"/>
    <property type="match status" value="1"/>
</dbReference>
<sequence length="121" mass="13892">MKTVFCFFLTFLLFVNCNSQNTEINSITTLELKDLLKKDIQLLDVRTPEEVKNGAIEKALFVNYFDKDFTEKAVNKLDKNKPVYLYCRSGNRSGKAAILLKNKGFKVVNVIGGYSQWIKEN</sequence>
<dbReference type="Gene3D" id="3.40.250.10">
    <property type="entry name" value="Rhodanese-like domain"/>
    <property type="match status" value="1"/>
</dbReference>
<feature type="domain" description="Rhodanese" evidence="1">
    <location>
        <begin position="36"/>
        <end position="119"/>
    </location>
</feature>
<name>A0ABV8R8I2_9FLAO</name>
<dbReference type="PROSITE" id="PS50206">
    <property type="entry name" value="RHODANESE_3"/>
    <property type="match status" value="1"/>
</dbReference>
<evidence type="ECO:0000259" key="1">
    <source>
        <dbReference type="PROSITE" id="PS50206"/>
    </source>
</evidence>
<evidence type="ECO:0000313" key="2">
    <source>
        <dbReference type="EMBL" id="MFC4267718.1"/>
    </source>
</evidence>
<organism evidence="2 3">
    <name type="scientific">Polaribacter marinivivus</name>
    <dbReference type="NCBI Taxonomy" id="1524260"/>
    <lineage>
        <taxon>Bacteria</taxon>
        <taxon>Pseudomonadati</taxon>
        <taxon>Bacteroidota</taxon>
        <taxon>Flavobacteriia</taxon>
        <taxon>Flavobacteriales</taxon>
        <taxon>Flavobacteriaceae</taxon>
    </lineage>
</organism>